<gene>
    <name evidence="3" type="ORF">EZ315_12280</name>
    <name evidence="2" type="ORF">EZ315_15880</name>
</gene>
<dbReference type="EMBL" id="SJSA01000002">
    <property type="protein sequence ID" value="TGG36610.1"/>
    <property type="molecule type" value="Genomic_DNA"/>
</dbReference>
<keyword evidence="4" id="KW-1185">Reference proteome</keyword>
<dbReference type="EMBL" id="SJSA01000004">
    <property type="protein sequence ID" value="TGG34937.1"/>
    <property type="molecule type" value="Genomic_DNA"/>
</dbReference>
<reference evidence="2 4" key="1">
    <citation type="submission" date="2019-02" db="EMBL/GenBank/DDBJ databases">
        <title>Isolation and identification of novel species under the genus Muribaculum.</title>
        <authorList>
            <person name="Miyake S."/>
            <person name="Ding Y."/>
            <person name="Low A."/>
            <person name="Soh M."/>
            <person name="Seedorf H."/>
        </authorList>
    </citation>
    <scope>NUCLEOTIDE SEQUENCE [LARGE SCALE GENOMIC DNA]</scope>
    <source>
        <strain evidence="2 4">TLL-A3</strain>
        <plasmid evidence="2">pTAA-3-2</plasmid>
    </source>
</reference>
<evidence type="ECO:0000313" key="3">
    <source>
        <dbReference type="EMBL" id="TGG36610.1"/>
    </source>
</evidence>
<geneLocation type="plasmid" evidence="2">
    <name>pTAA-3-2</name>
</geneLocation>
<comment type="caution">
    <text evidence="2">The sequence shown here is derived from an EMBL/GenBank/DDBJ whole genome shotgun (WGS) entry which is preliminary data.</text>
</comment>
<dbReference type="InterPro" id="IPR043502">
    <property type="entry name" value="DNA/RNA_pol_sf"/>
</dbReference>
<name>A0A4Z0UZ56_9BACT</name>
<keyword evidence="2" id="KW-0614">Plasmid</keyword>
<sequence length="477" mass="55021">MEIQYPIDNLIPEIVSDSNMYSGYDYVISHLESKEQRAKYAPDKEPKTEYDFNTPEEYAAYLEQQIYAAKVRDAIIGTLKRQIADGSFRITLKDVKTLRVKDGPKERECQAPKVPKRVGCHCIMVVVEKYTYPSLIHNTGASIKGRGMHWMHHIIEDDIKAVPGLFTHYYKNDISHYYDSISQERMKCVIRQYISDSVLLPILDSFITLLPEGLSKGLRSSQTFGNLFISPVHHKMLSMAERYFISNEDGSVEVRYLYYNYCDDTAIGGNDKKRLWQLRDVYVEEMAKLGLTVKPNEAVRPLTDGLDMVGYVHYPTHTLLRKRTKQNAARKLAKVKSRKRRQKIIGSFKGMACHADCKHLYFKLTHHQMQKFSEMGISYTPANGKEMLPGNVVRLAALQNKTIEVHKFVSGQETGYGKDRYIVSCRDPQTGTWMKFFTSSEEMKQILEKVRDVDGFPFETIIQSEVFDGNKVKYKFT</sequence>
<accession>A0A4Z0UZ56</accession>
<dbReference type="InterPro" id="IPR000477">
    <property type="entry name" value="RT_dom"/>
</dbReference>
<evidence type="ECO:0000313" key="2">
    <source>
        <dbReference type="EMBL" id="TGG34937.1"/>
    </source>
</evidence>
<dbReference type="AlphaFoldDB" id="A0A4Z0UZ56"/>
<protein>
    <recommendedName>
        <fullName evidence="1">Reverse transcriptase domain-containing protein</fullName>
    </recommendedName>
</protein>
<dbReference type="Proteomes" id="UP000297635">
    <property type="component" value="Unassembled WGS sequence"/>
</dbReference>
<dbReference type="RefSeq" id="WP_135472329.1">
    <property type="nucleotide sequence ID" value="NZ_SJSA01000002.1"/>
</dbReference>
<organism evidence="2 4">
    <name type="scientific">Duncaniella freteri</name>
    <dbReference type="NCBI Taxonomy" id="2530391"/>
    <lineage>
        <taxon>Bacteria</taxon>
        <taxon>Pseudomonadati</taxon>
        <taxon>Bacteroidota</taxon>
        <taxon>Bacteroidia</taxon>
        <taxon>Bacteroidales</taxon>
        <taxon>Muribaculaceae</taxon>
        <taxon>Duncaniella</taxon>
    </lineage>
</organism>
<dbReference type="PROSITE" id="PS50878">
    <property type="entry name" value="RT_POL"/>
    <property type="match status" value="1"/>
</dbReference>
<dbReference type="SUPFAM" id="SSF56672">
    <property type="entry name" value="DNA/RNA polymerases"/>
    <property type="match status" value="1"/>
</dbReference>
<proteinExistence type="predicted"/>
<evidence type="ECO:0000313" key="4">
    <source>
        <dbReference type="Proteomes" id="UP000297635"/>
    </source>
</evidence>
<feature type="domain" description="Reverse transcriptase" evidence="1">
    <location>
        <begin position="60"/>
        <end position="313"/>
    </location>
</feature>
<evidence type="ECO:0000259" key="1">
    <source>
        <dbReference type="PROSITE" id="PS50878"/>
    </source>
</evidence>
<dbReference type="GeneID" id="82151261"/>